<keyword evidence="2" id="KW-0472">Membrane</keyword>
<feature type="transmembrane region" description="Helical" evidence="2">
    <location>
        <begin position="21"/>
        <end position="41"/>
    </location>
</feature>
<dbReference type="RefSeq" id="WP_137095812.1">
    <property type="nucleotide sequence ID" value="NZ_SWMS01000010.1"/>
</dbReference>
<keyword evidence="4" id="KW-1185">Reference proteome</keyword>
<keyword evidence="2" id="KW-1133">Transmembrane helix</keyword>
<dbReference type="Proteomes" id="UP000309992">
    <property type="component" value="Unassembled WGS sequence"/>
</dbReference>
<feature type="region of interest" description="Disordered" evidence="1">
    <location>
        <begin position="114"/>
        <end position="179"/>
    </location>
</feature>
<keyword evidence="2" id="KW-0812">Transmembrane</keyword>
<feature type="region of interest" description="Disordered" evidence="1">
    <location>
        <begin position="52"/>
        <end position="78"/>
    </location>
</feature>
<organism evidence="3 4">
    <name type="scientific">Prauserella endophytica</name>
    <dbReference type="NCBI Taxonomy" id="1592324"/>
    <lineage>
        <taxon>Bacteria</taxon>
        <taxon>Bacillati</taxon>
        <taxon>Actinomycetota</taxon>
        <taxon>Actinomycetes</taxon>
        <taxon>Pseudonocardiales</taxon>
        <taxon>Pseudonocardiaceae</taxon>
        <taxon>Prauserella</taxon>
        <taxon>Prauserella coralliicola group</taxon>
    </lineage>
</organism>
<feature type="compositionally biased region" description="Basic and acidic residues" evidence="1">
    <location>
        <begin position="60"/>
        <end position="74"/>
    </location>
</feature>
<evidence type="ECO:0000313" key="4">
    <source>
        <dbReference type="Proteomes" id="UP000309992"/>
    </source>
</evidence>
<dbReference type="EMBL" id="SWMS01000010">
    <property type="protein sequence ID" value="TKG69721.1"/>
    <property type="molecule type" value="Genomic_DNA"/>
</dbReference>
<comment type="caution">
    <text evidence="3">The sequence shown here is derived from an EMBL/GenBank/DDBJ whole genome shotgun (WGS) entry which is preliminary data.</text>
</comment>
<evidence type="ECO:0000256" key="2">
    <source>
        <dbReference type="SAM" id="Phobius"/>
    </source>
</evidence>
<name>A0ABY2S2Q3_9PSEU</name>
<feature type="compositionally biased region" description="Low complexity" evidence="1">
    <location>
        <begin position="132"/>
        <end position="141"/>
    </location>
</feature>
<reference evidence="3 4" key="1">
    <citation type="journal article" date="2015" name="Antonie Van Leeuwenhoek">
        <title>Prauserella endophytica sp. nov., an endophytic actinobacterium isolated from Tamarix taklamakanensis.</title>
        <authorList>
            <person name="Liu J.M."/>
            <person name="Habden X."/>
            <person name="Guo L."/>
            <person name="Tuo L."/>
            <person name="Jiang Z.K."/>
            <person name="Liu S.W."/>
            <person name="Liu X.F."/>
            <person name="Chen L."/>
            <person name="Li R.F."/>
            <person name="Zhang Y.Q."/>
            <person name="Sun C.H."/>
        </authorList>
    </citation>
    <scope>NUCLEOTIDE SEQUENCE [LARGE SCALE GENOMIC DNA]</scope>
    <source>
        <strain evidence="3 4">CGMCC 4.7182</strain>
    </source>
</reference>
<protein>
    <submittedName>
        <fullName evidence="3">Uncharacterized protein</fullName>
    </submittedName>
</protein>
<accession>A0ABY2S2Q3</accession>
<sequence>MNVNYARAARMTNARLIKERMQAVGAAVVGAGLIVGGILVLGDDRVMCGSQEMSEGQVCEETRNGETTAERSLDEQASDNKTTGWLLLGGGAAMLVGGSAWAYHGFARKKRVTAEQLAAGQGHAPQSPVPQPQQGWQQPAQQYPPQPPQPYPPQGHAPYRQPYPPQPGYPPHGYGQPPR</sequence>
<proteinExistence type="predicted"/>
<feature type="compositionally biased region" description="Pro residues" evidence="1">
    <location>
        <begin position="142"/>
        <end position="170"/>
    </location>
</feature>
<gene>
    <name evidence="3" type="ORF">FCN18_19775</name>
</gene>
<evidence type="ECO:0000313" key="3">
    <source>
        <dbReference type="EMBL" id="TKG69721.1"/>
    </source>
</evidence>
<evidence type="ECO:0000256" key="1">
    <source>
        <dbReference type="SAM" id="MobiDB-lite"/>
    </source>
</evidence>
<feature type="transmembrane region" description="Helical" evidence="2">
    <location>
        <begin position="84"/>
        <end position="103"/>
    </location>
</feature>